<gene>
    <name evidence="2" type="ORF">B0T16DRAFT_410547</name>
</gene>
<protein>
    <recommendedName>
        <fullName evidence="1">H-type lectin domain-containing protein</fullName>
    </recommendedName>
</protein>
<evidence type="ECO:0000313" key="2">
    <source>
        <dbReference type="EMBL" id="KAK0649674.1"/>
    </source>
</evidence>
<dbReference type="AlphaFoldDB" id="A0AA39YCA6"/>
<dbReference type="Proteomes" id="UP001174936">
    <property type="component" value="Unassembled WGS sequence"/>
</dbReference>
<dbReference type="InterPro" id="IPR019019">
    <property type="entry name" value="H-type_lectin_domain"/>
</dbReference>
<keyword evidence="3" id="KW-1185">Reference proteome</keyword>
<comment type="caution">
    <text evidence="2">The sequence shown here is derived from an EMBL/GenBank/DDBJ whole genome shotgun (WGS) entry which is preliminary data.</text>
</comment>
<dbReference type="SUPFAM" id="SSF141086">
    <property type="entry name" value="Agglutinin HPA-like"/>
    <property type="match status" value="1"/>
</dbReference>
<dbReference type="GO" id="GO:0007155">
    <property type="term" value="P:cell adhesion"/>
    <property type="evidence" value="ECO:0007669"/>
    <property type="project" value="InterPro"/>
</dbReference>
<evidence type="ECO:0000313" key="3">
    <source>
        <dbReference type="Proteomes" id="UP001174936"/>
    </source>
</evidence>
<evidence type="ECO:0000259" key="1">
    <source>
        <dbReference type="Pfam" id="PF09458"/>
    </source>
</evidence>
<name>A0AA39YCA6_9PEZI</name>
<dbReference type="Pfam" id="PF09458">
    <property type="entry name" value="H_lectin"/>
    <property type="match status" value="1"/>
</dbReference>
<sequence length="156" mass="16241">MGGKAVIGGDGESGRYGSGSSIGGGGLGNAASRDGLGNDLFSLATKVEALSKTVEGLSALVSSAAARRISIIESGMRDMDVRPWLPTEARIKFSNQFRSIPSVIVTISSVDIHNGSNFRVKVYATEVDLKGFTAHADSWGQTLLCSCGISWMAIGE</sequence>
<dbReference type="Gene3D" id="2.60.40.2080">
    <property type="match status" value="1"/>
</dbReference>
<accession>A0AA39YCA6</accession>
<organism evidence="2 3">
    <name type="scientific">Cercophora newfieldiana</name>
    <dbReference type="NCBI Taxonomy" id="92897"/>
    <lineage>
        <taxon>Eukaryota</taxon>
        <taxon>Fungi</taxon>
        <taxon>Dikarya</taxon>
        <taxon>Ascomycota</taxon>
        <taxon>Pezizomycotina</taxon>
        <taxon>Sordariomycetes</taxon>
        <taxon>Sordariomycetidae</taxon>
        <taxon>Sordariales</taxon>
        <taxon>Lasiosphaeriaceae</taxon>
        <taxon>Cercophora</taxon>
    </lineage>
</organism>
<reference evidence="2" key="1">
    <citation type="submission" date="2023-06" db="EMBL/GenBank/DDBJ databases">
        <title>Genome-scale phylogeny and comparative genomics of the fungal order Sordariales.</title>
        <authorList>
            <consortium name="Lawrence Berkeley National Laboratory"/>
            <person name="Hensen N."/>
            <person name="Bonometti L."/>
            <person name="Westerberg I."/>
            <person name="Brannstrom I.O."/>
            <person name="Guillou S."/>
            <person name="Cros-Aarteil S."/>
            <person name="Calhoun S."/>
            <person name="Haridas S."/>
            <person name="Kuo A."/>
            <person name="Mondo S."/>
            <person name="Pangilinan J."/>
            <person name="Riley R."/>
            <person name="Labutti K."/>
            <person name="Andreopoulos B."/>
            <person name="Lipzen A."/>
            <person name="Chen C."/>
            <person name="Yanf M."/>
            <person name="Daum C."/>
            <person name="Ng V."/>
            <person name="Clum A."/>
            <person name="Steindorff A."/>
            <person name="Ohm R."/>
            <person name="Martin F."/>
            <person name="Silar P."/>
            <person name="Natvig D."/>
            <person name="Lalanne C."/>
            <person name="Gautier V."/>
            <person name="Ament-Velasquez S.L."/>
            <person name="Kruys A."/>
            <person name="Hutchinson M.I."/>
            <person name="Powell A.J."/>
            <person name="Barry K."/>
            <person name="Miller A.N."/>
            <person name="Grigoriev I.V."/>
            <person name="Debuchy R."/>
            <person name="Gladieux P."/>
            <person name="Thoren M.H."/>
            <person name="Johannesson H."/>
        </authorList>
    </citation>
    <scope>NUCLEOTIDE SEQUENCE</scope>
    <source>
        <strain evidence="2">SMH2532-1</strain>
    </source>
</reference>
<dbReference type="InterPro" id="IPR037221">
    <property type="entry name" value="H-type_lectin_dom_sf"/>
</dbReference>
<proteinExistence type="predicted"/>
<dbReference type="EMBL" id="JAULSV010000003">
    <property type="protein sequence ID" value="KAK0649674.1"/>
    <property type="molecule type" value="Genomic_DNA"/>
</dbReference>
<feature type="domain" description="H-type lectin" evidence="1">
    <location>
        <begin position="89"/>
        <end position="154"/>
    </location>
</feature>
<dbReference type="GO" id="GO:0030246">
    <property type="term" value="F:carbohydrate binding"/>
    <property type="evidence" value="ECO:0007669"/>
    <property type="project" value="InterPro"/>
</dbReference>